<dbReference type="Proteomes" id="UP001187471">
    <property type="component" value="Unassembled WGS sequence"/>
</dbReference>
<sequence>MFSKCHKDLMLKQKHAKLAASSIESIVNGSSSAGAKESNVAAAIDVWPGHLSNPEEFLVVFNYNDMSSRTRL</sequence>
<protein>
    <submittedName>
        <fullName evidence="1">Uncharacterized protein</fullName>
    </submittedName>
</protein>
<accession>A0AA88R2F1</accession>
<proteinExistence type="predicted"/>
<comment type="caution">
    <text evidence="1">The sequence shown here is derived from an EMBL/GenBank/DDBJ whole genome shotgun (WGS) entry which is preliminary data.</text>
</comment>
<gene>
    <name evidence="1" type="ORF">RJ640_017945</name>
</gene>
<evidence type="ECO:0000313" key="2">
    <source>
        <dbReference type="Proteomes" id="UP001187471"/>
    </source>
</evidence>
<name>A0AA88R2F1_9ASTE</name>
<organism evidence="1 2">
    <name type="scientific">Escallonia rubra</name>
    <dbReference type="NCBI Taxonomy" id="112253"/>
    <lineage>
        <taxon>Eukaryota</taxon>
        <taxon>Viridiplantae</taxon>
        <taxon>Streptophyta</taxon>
        <taxon>Embryophyta</taxon>
        <taxon>Tracheophyta</taxon>
        <taxon>Spermatophyta</taxon>
        <taxon>Magnoliopsida</taxon>
        <taxon>eudicotyledons</taxon>
        <taxon>Gunneridae</taxon>
        <taxon>Pentapetalae</taxon>
        <taxon>asterids</taxon>
        <taxon>campanulids</taxon>
        <taxon>Escalloniales</taxon>
        <taxon>Escalloniaceae</taxon>
        <taxon>Escallonia</taxon>
    </lineage>
</organism>
<reference evidence="1" key="1">
    <citation type="submission" date="2022-12" db="EMBL/GenBank/DDBJ databases">
        <title>Draft genome assemblies for two species of Escallonia (Escalloniales).</title>
        <authorList>
            <person name="Chanderbali A."/>
            <person name="Dervinis C."/>
            <person name="Anghel I."/>
            <person name="Soltis D."/>
            <person name="Soltis P."/>
            <person name="Zapata F."/>
        </authorList>
    </citation>
    <scope>NUCLEOTIDE SEQUENCE</scope>
    <source>
        <strain evidence="1">UCBG92.1500</strain>
        <tissue evidence="1">Leaf</tissue>
    </source>
</reference>
<evidence type="ECO:0000313" key="1">
    <source>
        <dbReference type="EMBL" id="KAK2971576.1"/>
    </source>
</evidence>
<keyword evidence="2" id="KW-1185">Reference proteome</keyword>
<dbReference type="AlphaFoldDB" id="A0AA88R2F1"/>
<dbReference type="EMBL" id="JAVXUO010002581">
    <property type="protein sequence ID" value="KAK2971576.1"/>
    <property type="molecule type" value="Genomic_DNA"/>
</dbReference>